<dbReference type="PANTHER" id="PTHR35812">
    <property type="entry name" value="LIPOPROTEIN"/>
    <property type="match status" value="1"/>
</dbReference>
<dbReference type="Gene3D" id="2.60.40.10">
    <property type="entry name" value="Immunoglobulins"/>
    <property type="match status" value="1"/>
</dbReference>
<dbReference type="Pfam" id="PF07603">
    <property type="entry name" value="Lcl_C"/>
    <property type="match status" value="1"/>
</dbReference>
<dbReference type="InterPro" id="IPR011460">
    <property type="entry name" value="Lcl_C"/>
</dbReference>
<evidence type="ECO:0000259" key="1">
    <source>
        <dbReference type="PROSITE" id="PS50853"/>
    </source>
</evidence>
<protein>
    <submittedName>
        <fullName evidence="2">Fibronectin, type III domain protein</fullName>
    </submittedName>
</protein>
<dbReference type="Proteomes" id="UP000006695">
    <property type="component" value="Chromosome"/>
</dbReference>
<proteinExistence type="predicted"/>
<accession>A5GBU7</accession>
<dbReference type="InterPro" id="IPR036116">
    <property type="entry name" value="FN3_sf"/>
</dbReference>
<organism evidence="2 3">
    <name type="scientific">Geotalea uraniireducens (strain Rf4)</name>
    <name type="common">Geobacter uraniireducens</name>
    <dbReference type="NCBI Taxonomy" id="351605"/>
    <lineage>
        <taxon>Bacteria</taxon>
        <taxon>Pseudomonadati</taxon>
        <taxon>Thermodesulfobacteriota</taxon>
        <taxon>Desulfuromonadia</taxon>
        <taxon>Geobacterales</taxon>
        <taxon>Geobacteraceae</taxon>
        <taxon>Geotalea</taxon>
    </lineage>
</organism>
<dbReference type="InterPro" id="IPR003961">
    <property type="entry name" value="FN3_dom"/>
</dbReference>
<dbReference type="EMBL" id="CP000698">
    <property type="protein sequence ID" value="ABQ24950.1"/>
    <property type="molecule type" value="Genomic_DNA"/>
</dbReference>
<dbReference type="OrthoDB" id="9793251at2"/>
<dbReference type="AlphaFoldDB" id="A5GBU7"/>
<dbReference type="RefSeq" id="WP_011937674.1">
    <property type="nucleotide sequence ID" value="NC_009483.1"/>
</dbReference>
<dbReference type="SUPFAM" id="SSF49265">
    <property type="entry name" value="Fibronectin type III"/>
    <property type="match status" value="1"/>
</dbReference>
<dbReference type="SMART" id="SM00060">
    <property type="entry name" value="FN3"/>
    <property type="match status" value="1"/>
</dbReference>
<dbReference type="HOGENOM" id="CLU_672260_0_0_7"/>
<dbReference type="STRING" id="351605.Gura_0740"/>
<dbReference type="PROSITE" id="PS50853">
    <property type="entry name" value="FN3"/>
    <property type="match status" value="1"/>
</dbReference>
<dbReference type="PANTHER" id="PTHR35812:SF1">
    <property type="entry name" value="LIPOPROTEIN"/>
    <property type="match status" value="1"/>
</dbReference>
<dbReference type="CDD" id="cd00063">
    <property type="entry name" value="FN3"/>
    <property type="match status" value="1"/>
</dbReference>
<evidence type="ECO:0000313" key="3">
    <source>
        <dbReference type="Proteomes" id="UP000006695"/>
    </source>
</evidence>
<sequence>MTLFNTQTLKHLVIIMLLVLVSGCSGTSANGTGSIAAKLAWRTSKVAVKGVAALPAAPAGVVTVRIIISGSGMTTMQQDFAASAGTGSISGVPVGGSRTVTVRGLDSSGAVLYEGAVGNITVQQGLTTDAGTITMLPLAAPDAPSGLSATAVSISQINLAWTDASVTETGFKIERKTGSGGTYAQINTAAANAVSYADTGLTAATTYYYRVRATNSAGDSGYTVEAHATTPTIQLPKTGQTISQAAGDDGALQKGVAWPSPRFTDNSNGTVTDNLTGLVWLKNANCTDTAGVPKASGYLTWYDAMNWCNNLAAGVCGLSDGSTAGQWRLPNRNELQSLVDRSQYSPALPSGHPFTGVQGTRYYWSSSSIVVDSSNAWVMEPVYGSMMVGGPGWGDKMTVNYVWPVRAGQ</sequence>
<dbReference type="KEGG" id="gur:Gura_0740"/>
<reference evidence="2 3" key="1">
    <citation type="submission" date="2007-05" db="EMBL/GenBank/DDBJ databases">
        <title>Complete sequence of Geobacter uraniireducens Rf4.</title>
        <authorList>
            <consortium name="US DOE Joint Genome Institute"/>
            <person name="Copeland A."/>
            <person name="Lucas S."/>
            <person name="Lapidus A."/>
            <person name="Barry K."/>
            <person name="Detter J.C."/>
            <person name="Glavina del Rio T."/>
            <person name="Hammon N."/>
            <person name="Israni S."/>
            <person name="Dalin E."/>
            <person name="Tice H."/>
            <person name="Pitluck S."/>
            <person name="Chertkov O."/>
            <person name="Brettin T."/>
            <person name="Bruce D."/>
            <person name="Han C."/>
            <person name="Schmutz J."/>
            <person name="Larimer F."/>
            <person name="Land M."/>
            <person name="Hauser L."/>
            <person name="Kyrpides N."/>
            <person name="Mikhailova N."/>
            <person name="Shelobolina E."/>
            <person name="Aklujkar M."/>
            <person name="Lovley D."/>
            <person name="Richardson P."/>
        </authorList>
    </citation>
    <scope>NUCLEOTIDE SEQUENCE [LARGE SCALE GENOMIC DNA]</scope>
    <source>
        <strain evidence="2 3">Rf4</strain>
    </source>
</reference>
<gene>
    <name evidence="2" type="ordered locus">Gura_0740</name>
</gene>
<feature type="domain" description="Fibronectin type-III" evidence="1">
    <location>
        <begin position="143"/>
        <end position="233"/>
    </location>
</feature>
<keyword evidence="3" id="KW-1185">Reference proteome</keyword>
<dbReference type="InterPro" id="IPR013783">
    <property type="entry name" value="Ig-like_fold"/>
</dbReference>
<dbReference type="Pfam" id="PF00041">
    <property type="entry name" value="fn3"/>
    <property type="match status" value="1"/>
</dbReference>
<name>A5GBU7_GEOUR</name>
<evidence type="ECO:0000313" key="2">
    <source>
        <dbReference type="EMBL" id="ABQ24950.1"/>
    </source>
</evidence>